<dbReference type="RefSeq" id="WP_111228941.1">
    <property type="nucleotide sequence ID" value="NZ_NBIU01000002.1"/>
</dbReference>
<protein>
    <submittedName>
        <fullName evidence="1">Uncharacterized protein</fullName>
    </submittedName>
</protein>
<name>A0A2W6PQ81_9HELI</name>
<keyword evidence="2" id="KW-1185">Reference proteome</keyword>
<dbReference type="OrthoDB" id="9792813at2"/>
<evidence type="ECO:0000313" key="1">
    <source>
        <dbReference type="EMBL" id="PZT48883.1"/>
    </source>
</evidence>
<accession>A0A2W6PQ81</accession>
<proteinExistence type="predicted"/>
<dbReference type="AlphaFoldDB" id="A0A2W6PQ81"/>
<evidence type="ECO:0000313" key="2">
    <source>
        <dbReference type="Proteomes" id="UP000249746"/>
    </source>
</evidence>
<reference evidence="1 2" key="1">
    <citation type="submission" date="2017-03" db="EMBL/GenBank/DDBJ databases">
        <title>Genomic and clinical evidence uncovers the enterohepatic species Helicobacter valdiviensis as a potential human intestinal pathogen.</title>
        <authorList>
            <person name="Fresia P."/>
            <person name="Jara R."/>
            <person name="Sierra R."/>
            <person name="Ferres I."/>
            <person name="Greif G."/>
            <person name="Iraola G."/>
            <person name="Collado L."/>
        </authorList>
    </citation>
    <scope>NUCLEOTIDE SEQUENCE [LARGE SCALE GENOMIC DNA]</scope>
    <source>
        <strain evidence="1 2">WBE14</strain>
    </source>
</reference>
<organism evidence="1 2">
    <name type="scientific">Helicobacter valdiviensis</name>
    <dbReference type="NCBI Taxonomy" id="1458358"/>
    <lineage>
        <taxon>Bacteria</taxon>
        <taxon>Pseudomonadati</taxon>
        <taxon>Campylobacterota</taxon>
        <taxon>Epsilonproteobacteria</taxon>
        <taxon>Campylobacterales</taxon>
        <taxon>Helicobacteraceae</taxon>
        <taxon>Helicobacter</taxon>
    </lineage>
</organism>
<dbReference type="EMBL" id="NBIU01000002">
    <property type="protein sequence ID" value="PZT48883.1"/>
    <property type="molecule type" value="Genomic_DNA"/>
</dbReference>
<gene>
    <name evidence="1" type="ORF">B6S12_00890</name>
</gene>
<comment type="caution">
    <text evidence="1">The sequence shown here is derived from an EMBL/GenBank/DDBJ whole genome shotgun (WGS) entry which is preliminary data.</text>
</comment>
<sequence>MTENKKKLLLDSLKKYENSKEYEHYREQENVVVNLFKTHPKNDDFEKVLLKVCVLNSFYSTNLKGKVLSQVAKHIVKLNIDTRLEKGDTSVVEDVANFTDDEGKKTYIYSFASKYCFHHNNDAFVIYDQFVGESLKYFNCDDETKKRIYHSKILSKKFLKKYENLLEAIAAFRKFYTLTQNNRDVDHMLWVYGRENLNK</sequence>
<dbReference type="Proteomes" id="UP000249746">
    <property type="component" value="Unassembled WGS sequence"/>
</dbReference>